<dbReference type="InterPro" id="IPR050696">
    <property type="entry name" value="FtsA/MreB"/>
</dbReference>
<feature type="domain" description="SHS2" evidence="1">
    <location>
        <begin position="23"/>
        <end position="188"/>
    </location>
</feature>
<accession>A0ABP5SAC1</accession>
<dbReference type="SMART" id="SM00842">
    <property type="entry name" value="FtsA"/>
    <property type="match status" value="1"/>
</dbReference>
<dbReference type="PANTHER" id="PTHR32432:SF3">
    <property type="entry name" value="ETHANOLAMINE UTILIZATION PROTEIN EUTJ"/>
    <property type="match status" value="1"/>
</dbReference>
<evidence type="ECO:0000313" key="3">
    <source>
        <dbReference type="Proteomes" id="UP001501444"/>
    </source>
</evidence>
<dbReference type="EMBL" id="BAAARV010000004">
    <property type="protein sequence ID" value="GAA2326786.1"/>
    <property type="molecule type" value="Genomic_DNA"/>
</dbReference>
<name>A0ABP5SAC1_9ACTN</name>
<dbReference type="InterPro" id="IPR005883">
    <property type="entry name" value="PilM"/>
</dbReference>
<keyword evidence="3" id="KW-1185">Reference proteome</keyword>
<dbReference type="Proteomes" id="UP001501444">
    <property type="component" value="Unassembled WGS sequence"/>
</dbReference>
<protein>
    <submittedName>
        <fullName evidence="2">Type IV pilus assembly protein PilM</fullName>
    </submittedName>
</protein>
<dbReference type="InterPro" id="IPR043129">
    <property type="entry name" value="ATPase_NBD"/>
</dbReference>
<dbReference type="Pfam" id="PF11104">
    <property type="entry name" value="PilM_2"/>
    <property type="match status" value="1"/>
</dbReference>
<comment type="caution">
    <text evidence="2">The sequence shown here is derived from an EMBL/GenBank/DDBJ whole genome shotgun (WGS) entry which is preliminary data.</text>
</comment>
<evidence type="ECO:0000313" key="2">
    <source>
        <dbReference type="EMBL" id="GAA2326786.1"/>
    </source>
</evidence>
<dbReference type="InterPro" id="IPR003494">
    <property type="entry name" value="SHS2_FtsA"/>
</dbReference>
<dbReference type="PIRSF" id="PIRSF019169">
    <property type="entry name" value="PilM"/>
    <property type="match status" value="1"/>
</dbReference>
<dbReference type="Gene3D" id="3.30.420.40">
    <property type="match status" value="2"/>
</dbReference>
<organism evidence="2 3">
    <name type="scientific">Dactylosporangium salmoneum</name>
    <dbReference type="NCBI Taxonomy" id="53361"/>
    <lineage>
        <taxon>Bacteria</taxon>
        <taxon>Bacillati</taxon>
        <taxon>Actinomycetota</taxon>
        <taxon>Actinomycetes</taxon>
        <taxon>Micromonosporales</taxon>
        <taxon>Micromonosporaceae</taxon>
        <taxon>Dactylosporangium</taxon>
    </lineage>
</organism>
<gene>
    <name evidence="2" type="primary">pilM</name>
    <name evidence="2" type="ORF">GCM10010170_001900</name>
</gene>
<evidence type="ECO:0000259" key="1">
    <source>
        <dbReference type="SMART" id="SM00842"/>
    </source>
</evidence>
<dbReference type="Gene3D" id="3.30.1490.300">
    <property type="match status" value="1"/>
</dbReference>
<reference evidence="3" key="1">
    <citation type="journal article" date="2019" name="Int. J. Syst. Evol. Microbiol.">
        <title>The Global Catalogue of Microorganisms (GCM) 10K type strain sequencing project: providing services to taxonomists for standard genome sequencing and annotation.</title>
        <authorList>
            <consortium name="The Broad Institute Genomics Platform"/>
            <consortium name="The Broad Institute Genome Sequencing Center for Infectious Disease"/>
            <person name="Wu L."/>
            <person name="Ma J."/>
        </authorList>
    </citation>
    <scope>NUCLEOTIDE SEQUENCE [LARGE SCALE GENOMIC DNA]</scope>
    <source>
        <strain evidence="3">JCM 3272</strain>
    </source>
</reference>
<dbReference type="NCBIfam" id="TIGR01175">
    <property type="entry name" value="pilM"/>
    <property type="match status" value="1"/>
</dbReference>
<proteinExistence type="predicted"/>
<dbReference type="CDD" id="cd24049">
    <property type="entry name" value="ASKHA_NBD_PilM"/>
    <property type="match status" value="1"/>
</dbReference>
<dbReference type="SUPFAM" id="SSF53067">
    <property type="entry name" value="Actin-like ATPase domain"/>
    <property type="match status" value="2"/>
</dbReference>
<sequence length="358" mass="38029">MRRPRREGVGGSCRRSTMAAVNLIGLDIGTVSIRAAETSNGKDGPAISNFGHILLPPGVVQNGAVQDEPAATAALKQLWHTFKFRSRKVALGVTHQQVVVRETTVANLPAKEMRKALPFQVRDALPLPPERSLIDFYPLEDAGSADTIRGLLIAAPKEPVLAAIRAVEAAKLHVVRVDLASFALLRAASRLDEQVEALVDIGAHATSVVVHHDGEPLIVRTIPRGGNEITKTVADRLDIPLQEAEELKCRVGLRPDADPASASALKDSVRPLINEIGSSFAYLTAAGRQARVSRLALSGGGSMLPGLLDALHQQLGVEVIAVDPVMRVRGLRRVRQGSLDQVRASAAISVGLTLGADA</sequence>
<dbReference type="PANTHER" id="PTHR32432">
    <property type="entry name" value="CELL DIVISION PROTEIN FTSA-RELATED"/>
    <property type="match status" value="1"/>
</dbReference>